<sequence length="67" mass="7462">MTVPTELTKLAYRIDEAVKVSGLGRTFLYERMALGELKSIKIGGRRLILHSDLVAFLTTSDSGYMLN</sequence>
<proteinExistence type="predicted"/>
<dbReference type="RefSeq" id="WP_090649201.1">
    <property type="nucleotide sequence ID" value="NZ_CBCRYE010000003.1"/>
</dbReference>
<dbReference type="InterPro" id="IPR041657">
    <property type="entry name" value="HTH_17"/>
</dbReference>
<gene>
    <name evidence="2" type="ORF">SAMN02927928_2807</name>
</gene>
<feature type="domain" description="Helix-turn-helix" evidence="1">
    <location>
        <begin position="12"/>
        <end position="58"/>
    </location>
</feature>
<dbReference type="EMBL" id="FMTS01000005">
    <property type="protein sequence ID" value="SCW71153.1"/>
    <property type="molecule type" value="Genomic_DNA"/>
</dbReference>
<accession>A0A1G4SPS3</accession>
<evidence type="ECO:0000259" key="1">
    <source>
        <dbReference type="Pfam" id="PF12728"/>
    </source>
</evidence>
<protein>
    <submittedName>
        <fullName evidence="2">Transcriptional regulator, AlpA family</fullName>
    </submittedName>
</protein>
<dbReference type="OrthoDB" id="7173980at2"/>
<reference evidence="3" key="1">
    <citation type="submission" date="2016-10" db="EMBL/GenBank/DDBJ databases">
        <authorList>
            <person name="Varghese N."/>
            <person name="Submissions S."/>
        </authorList>
    </citation>
    <scope>NUCLEOTIDE SEQUENCE [LARGE SCALE GENOMIC DNA]</scope>
    <source>
        <strain evidence="3">CGMCC 1.3431</strain>
    </source>
</reference>
<dbReference type="Pfam" id="PF12728">
    <property type="entry name" value="HTH_17"/>
    <property type="match status" value="1"/>
</dbReference>
<dbReference type="Proteomes" id="UP000199150">
    <property type="component" value="Unassembled WGS sequence"/>
</dbReference>
<dbReference type="AlphaFoldDB" id="A0A1G4SPS3"/>
<organism evidence="2 3">
    <name type="scientific">Asticcacaulis taihuensis</name>
    <dbReference type="NCBI Taxonomy" id="260084"/>
    <lineage>
        <taxon>Bacteria</taxon>
        <taxon>Pseudomonadati</taxon>
        <taxon>Pseudomonadota</taxon>
        <taxon>Alphaproteobacteria</taxon>
        <taxon>Caulobacterales</taxon>
        <taxon>Caulobacteraceae</taxon>
        <taxon>Asticcacaulis</taxon>
    </lineage>
</organism>
<evidence type="ECO:0000313" key="3">
    <source>
        <dbReference type="Proteomes" id="UP000199150"/>
    </source>
</evidence>
<keyword evidence="3" id="KW-1185">Reference proteome</keyword>
<dbReference type="STRING" id="260084.SAMN02927928_2807"/>
<name>A0A1G4SPS3_9CAUL</name>
<evidence type="ECO:0000313" key="2">
    <source>
        <dbReference type="EMBL" id="SCW71153.1"/>
    </source>
</evidence>